<reference evidence="14" key="1">
    <citation type="submission" date="2021-02" db="EMBL/GenBank/DDBJ databases">
        <authorList>
            <person name="Nowell W R."/>
        </authorList>
    </citation>
    <scope>NUCLEOTIDE SEQUENCE</scope>
</reference>
<evidence type="ECO:0000256" key="4">
    <source>
        <dbReference type="ARBA" id="ARBA00022737"/>
    </source>
</evidence>
<dbReference type="PANTHER" id="PTHR24215:SF35">
    <property type="entry name" value="MUSCLE LIM PROTEIN MLP84B"/>
    <property type="match status" value="1"/>
</dbReference>
<evidence type="ECO:0000256" key="9">
    <source>
        <dbReference type="ARBA" id="ARBA00055254"/>
    </source>
</evidence>
<evidence type="ECO:0000313" key="15">
    <source>
        <dbReference type="EMBL" id="CAF1421574.1"/>
    </source>
</evidence>
<keyword evidence="5 11" id="KW-0862">Zinc</keyword>
<dbReference type="GO" id="GO:0005634">
    <property type="term" value="C:nucleus"/>
    <property type="evidence" value="ECO:0007669"/>
    <property type="project" value="UniProtKB-SubCell"/>
</dbReference>
<dbReference type="Pfam" id="PF00412">
    <property type="entry name" value="LIM"/>
    <property type="match status" value="1"/>
</dbReference>
<dbReference type="OrthoDB" id="25654at2759"/>
<dbReference type="EMBL" id="CAJNOM010000409">
    <property type="protein sequence ID" value="CAF1421574.1"/>
    <property type="molecule type" value="Genomic_DNA"/>
</dbReference>
<evidence type="ECO:0000256" key="8">
    <source>
        <dbReference type="ARBA" id="ARBA00023242"/>
    </source>
</evidence>
<keyword evidence="2" id="KW-0488">Methylation</keyword>
<dbReference type="CDD" id="cd09401">
    <property type="entry name" value="LIM_TLP_like"/>
    <property type="match status" value="1"/>
</dbReference>
<dbReference type="Proteomes" id="UP000663877">
    <property type="component" value="Unassembled WGS sequence"/>
</dbReference>
<keyword evidence="3 11" id="KW-0479">Metal-binding</keyword>
<proteinExistence type="predicted"/>
<dbReference type="Proteomes" id="UP000663832">
    <property type="component" value="Unassembled WGS sequence"/>
</dbReference>
<keyword evidence="8" id="KW-0539">Nucleus</keyword>
<dbReference type="AlphaFoldDB" id="A0A814V5W7"/>
<feature type="region of interest" description="Disordered" evidence="12">
    <location>
        <begin position="49"/>
        <end position="76"/>
    </location>
</feature>
<evidence type="ECO:0000256" key="12">
    <source>
        <dbReference type="SAM" id="MobiDB-lite"/>
    </source>
</evidence>
<protein>
    <recommendedName>
        <fullName evidence="10">Cysteine-rich protein 1</fullName>
    </recommendedName>
</protein>
<evidence type="ECO:0000256" key="5">
    <source>
        <dbReference type="ARBA" id="ARBA00022833"/>
    </source>
</evidence>
<dbReference type="Gene3D" id="2.10.110.10">
    <property type="entry name" value="Cysteine Rich Protein"/>
    <property type="match status" value="1"/>
</dbReference>
<keyword evidence="16" id="KW-1185">Reference proteome</keyword>
<dbReference type="PANTHER" id="PTHR24215">
    <property type="entry name" value="RHO-GTPASE-ACTIVATING PROTEIN LRG1"/>
    <property type="match status" value="1"/>
</dbReference>
<sequence>MSSFPSHVLGKLAGQTPLVEQSTNNKNSVDSFNDEKTLAQGIVGHGASIVQSTNQSSSTSQTSSASSTNQKPKGNICPRCSKPVYFAEEVKAIGQSFHKLCYRCANCKKSINGANFSEHDGNLYDNNCYQRLFGPKGVGFGVGAGTLSTDY</sequence>
<name>A0A814V5W7_9BILA</name>
<organism evidence="14 17">
    <name type="scientific">Adineta steineri</name>
    <dbReference type="NCBI Taxonomy" id="433720"/>
    <lineage>
        <taxon>Eukaryota</taxon>
        <taxon>Metazoa</taxon>
        <taxon>Spiralia</taxon>
        <taxon>Gnathifera</taxon>
        <taxon>Rotifera</taxon>
        <taxon>Eurotatoria</taxon>
        <taxon>Bdelloidea</taxon>
        <taxon>Adinetida</taxon>
        <taxon>Adinetidae</taxon>
        <taxon>Adineta</taxon>
    </lineage>
</organism>
<evidence type="ECO:0000313" key="14">
    <source>
        <dbReference type="EMBL" id="CAF1183789.1"/>
    </source>
</evidence>
<evidence type="ECO:0000256" key="7">
    <source>
        <dbReference type="ARBA" id="ARBA00023038"/>
    </source>
</evidence>
<evidence type="ECO:0000256" key="6">
    <source>
        <dbReference type="ARBA" id="ARBA00022990"/>
    </source>
</evidence>
<gene>
    <name evidence="14" type="ORF">BJG266_LOCUS25923</name>
    <name evidence="15" type="ORF">QVE165_LOCUS38292</name>
</gene>
<dbReference type="SUPFAM" id="SSF57716">
    <property type="entry name" value="Glucocorticoid receptor-like (DNA-binding domain)"/>
    <property type="match status" value="2"/>
</dbReference>
<dbReference type="InterPro" id="IPR001781">
    <property type="entry name" value="Znf_LIM"/>
</dbReference>
<comment type="subcellular location">
    <subcellularLocation>
        <location evidence="1">Nucleus</location>
    </subcellularLocation>
</comment>
<feature type="domain" description="LIM zinc-binding" evidence="13">
    <location>
        <begin position="75"/>
        <end position="135"/>
    </location>
</feature>
<dbReference type="SMART" id="SM00132">
    <property type="entry name" value="LIM"/>
    <property type="match status" value="1"/>
</dbReference>
<dbReference type="GO" id="GO:0005737">
    <property type="term" value="C:cytoplasm"/>
    <property type="evidence" value="ECO:0007669"/>
    <property type="project" value="TreeGrafter"/>
</dbReference>
<evidence type="ECO:0000256" key="1">
    <source>
        <dbReference type="ARBA" id="ARBA00004123"/>
    </source>
</evidence>
<dbReference type="FunFam" id="2.10.110.10:FF:000054">
    <property type="entry name" value="Cysteine-rich protein 1"/>
    <property type="match status" value="1"/>
</dbReference>
<dbReference type="GO" id="GO:0046872">
    <property type="term" value="F:metal ion binding"/>
    <property type="evidence" value="ECO:0007669"/>
    <property type="project" value="UniProtKB-KW"/>
</dbReference>
<evidence type="ECO:0000256" key="2">
    <source>
        <dbReference type="ARBA" id="ARBA00022481"/>
    </source>
</evidence>
<feature type="compositionally biased region" description="Low complexity" evidence="12">
    <location>
        <begin position="51"/>
        <end position="70"/>
    </location>
</feature>
<evidence type="ECO:0000256" key="10">
    <source>
        <dbReference type="ARBA" id="ARBA00072537"/>
    </source>
</evidence>
<dbReference type="PROSITE" id="PS50023">
    <property type="entry name" value="LIM_DOMAIN_2"/>
    <property type="match status" value="1"/>
</dbReference>
<evidence type="ECO:0000313" key="16">
    <source>
        <dbReference type="Proteomes" id="UP000663832"/>
    </source>
</evidence>
<keyword evidence="7 11" id="KW-0440">LIM domain</keyword>
<accession>A0A814V5W7</accession>
<keyword evidence="4" id="KW-0677">Repeat</keyword>
<dbReference type="EMBL" id="CAJNOI010000207">
    <property type="protein sequence ID" value="CAF1183789.1"/>
    <property type="molecule type" value="Genomic_DNA"/>
</dbReference>
<keyword evidence="6" id="KW-0007">Acetylation</keyword>
<evidence type="ECO:0000259" key="13">
    <source>
        <dbReference type="PROSITE" id="PS50023"/>
    </source>
</evidence>
<evidence type="ECO:0000256" key="3">
    <source>
        <dbReference type="ARBA" id="ARBA00022723"/>
    </source>
</evidence>
<dbReference type="GO" id="GO:0030036">
    <property type="term" value="P:actin cytoskeleton organization"/>
    <property type="evidence" value="ECO:0007669"/>
    <property type="project" value="TreeGrafter"/>
</dbReference>
<comment type="caution">
    <text evidence="14">The sequence shown here is derived from an EMBL/GenBank/DDBJ whole genome shotgun (WGS) entry which is preliminary data.</text>
</comment>
<comment type="function">
    <text evidence="9">Seems to have a role in zinc absorption and may function as an intracellular zinc transport protein.</text>
</comment>
<evidence type="ECO:0000313" key="17">
    <source>
        <dbReference type="Proteomes" id="UP000663877"/>
    </source>
</evidence>
<evidence type="ECO:0000256" key="11">
    <source>
        <dbReference type="PROSITE-ProRule" id="PRU00125"/>
    </source>
</evidence>
<dbReference type="PROSITE" id="PS00478">
    <property type="entry name" value="LIM_DOMAIN_1"/>
    <property type="match status" value="1"/>
</dbReference>